<dbReference type="SUPFAM" id="SSF52047">
    <property type="entry name" value="RNI-like"/>
    <property type="match status" value="1"/>
</dbReference>
<accession>A0AAW0CEH7</accession>
<proteinExistence type="predicted"/>
<gene>
    <name evidence="1" type="ORF">R3P38DRAFT_2904415</name>
</gene>
<evidence type="ECO:0000313" key="1">
    <source>
        <dbReference type="EMBL" id="KAK7038097.1"/>
    </source>
</evidence>
<dbReference type="Gene3D" id="3.80.10.10">
    <property type="entry name" value="Ribonuclease Inhibitor"/>
    <property type="match status" value="1"/>
</dbReference>
<organism evidence="1 2">
    <name type="scientific">Favolaschia claudopus</name>
    <dbReference type="NCBI Taxonomy" id="2862362"/>
    <lineage>
        <taxon>Eukaryota</taxon>
        <taxon>Fungi</taxon>
        <taxon>Dikarya</taxon>
        <taxon>Basidiomycota</taxon>
        <taxon>Agaricomycotina</taxon>
        <taxon>Agaricomycetes</taxon>
        <taxon>Agaricomycetidae</taxon>
        <taxon>Agaricales</taxon>
        <taxon>Marasmiineae</taxon>
        <taxon>Mycenaceae</taxon>
        <taxon>Favolaschia</taxon>
    </lineage>
</organism>
<evidence type="ECO:0008006" key="3">
    <source>
        <dbReference type="Google" id="ProtNLM"/>
    </source>
</evidence>
<dbReference type="EMBL" id="JAWWNJ010000017">
    <property type="protein sequence ID" value="KAK7038097.1"/>
    <property type="molecule type" value="Genomic_DNA"/>
</dbReference>
<dbReference type="AlphaFoldDB" id="A0AAW0CEH7"/>
<dbReference type="Gene3D" id="1.20.1280.50">
    <property type="match status" value="1"/>
</dbReference>
<dbReference type="InterPro" id="IPR032675">
    <property type="entry name" value="LRR_dom_sf"/>
</dbReference>
<dbReference type="Proteomes" id="UP001362999">
    <property type="component" value="Unassembled WGS sequence"/>
</dbReference>
<sequence length="521" mass="59193">MSIALNESTTASSAWPSNLSNVQVESQVKALIATTEANIERLGVQIRELDALRQKELSLLATLRRMITGTPIGRLPTELLVEIFRLAVQTPVLCKPPSEWLYEENCTSALRKVLCLAHVSPYWRQIIHQTPRLWAEAVVDFRFDREQASYISGLEAMLNRSAPHSISVYLRAGGRRWSKVVPRVISQTAPRWKNLQTNFDDFPHFNGLPAEKFAHLEKLHVVNLWSQDSPVTVFRSSPLTHFTLRCAMGTVKLFHLAWEGLTHIEIRDPSMSGCRSVLLQCHNLVVATIHTSMEWDIDQSSVVSPIVTLPFFESLDLTVWDCEFGDTDGLEAFFGPLALPSLKTLDIESHHDEVETWPTEVFLEFLDRATKLQWMKLSYSSIEAEGLVSLLRHTPALKTLKLFACWNSMQSDAFWNALRYHESDSSPLVPKLERILFDFVGEIIGEDAFLEAIRSRWWKEDGRVLADGSLPRVSRLKELYVSPSDMEEYMMSISLKARIQELVGEGLNMNVRVGFRSGTPQ</sequence>
<name>A0AAW0CEH7_9AGAR</name>
<protein>
    <recommendedName>
        <fullName evidence="3">F-box domain-containing protein</fullName>
    </recommendedName>
</protein>
<keyword evidence="2" id="KW-1185">Reference proteome</keyword>
<evidence type="ECO:0000313" key="2">
    <source>
        <dbReference type="Proteomes" id="UP001362999"/>
    </source>
</evidence>
<comment type="caution">
    <text evidence="1">The sequence shown here is derived from an EMBL/GenBank/DDBJ whole genome shotgun (WGS) entry which is preliminary data.</text>
</comment>
<reference evidence="1 2" key="1">
    <citation type="journal article" date="2024" name="J Genomics">
        <title>Draft genome sequencing and assembly of Favolaschia claudopus CIRM-BRFM 2984 isolated from oak limbs.</title>
        <authorList>
            <person name="Navarro D."/>
            <person name="Drula E."/>
            <person name="Chaduli D."/>
            <person name="Cazenave R."/>
            <person name="Ahrendt S."/>
            <person name="Wang J."/>
            <person name="Lipzen A."/>
            <person name="Daum C."/>
            <person name="Barry K."/>
            <person name="Grigoriev I.V."/>
            <person name="Favel A."/>
            <person name="Rosso M.N."/>
            <person name="Martin F."/>
        </authorList>
    </citation>
    <scope>NUCLEOTIDE SEQUENCE [LARGE SCALE GENOMIC DNA]</scope>
    <source>
        <strain evidence="1 2">CIRM-BRFM 2984</strain>
    </source>
</reference>